<name>A0A0N5A670_PARTI</name>
<dbReference type="Proteomes" id="UP000038045">
    <property type="component" value="Unplaced"/>
</dbReference>
<protein>
    <submittedName>
        <fullName evidence="2">DUF512 domain-containing protein</fullName>
    </submittedName>
</protein>
<dbReference type="AlphaFoldDB" id="A0A0N5A670"/>
<sequence length="390" mass="45102">MIMRRYMNHLACKYIPNAGNIVHVVDPYLNLNKRFDDKDQLKKNLKSRGIENINIDKIEEEYKSWWKCFIKMKNLTEENEIKKINKELKSKSNGLLNALSLPNDVSDLDNNKKIIEKSTYEAETVLSHIPILKMMGLCRSDSKNGYLHLLGYPVNLKDEIKERLLKKIHYLQPVSPPYMIREAILEGCNVNKNNLLPITEDGKDNGIYLLGVSLPTMLSKFVKTRFISNKNEWPIIIRGEGNSYKKPRMIKYLNLFNSCQKEIIGIVIFGRNDEECKKGSEEIVDLVRKEINDNMKLPIERSIVSNDKLKNYEKNSVVYLNSSIVPNPEIIRISSIGTYISERLNIVYGEDKVDFVCMNYIEIDISNIVGSILEVESKNNNMKINERNSC</sequence>
<dbReference type="SUPFAM" id="SSF55681">
    <property type="entry name" value="Class II aaRS and biotin synthetases"/>
    <property type="match status" value="1"/>
</dbReference>
<proteinExistence type="predicted"/>
<evidence type="ECO:0000313" key="1">
    <source>
        <dbReference type="Proteomes" id="UP000038045"/>
    </source>
</evidence>
<organism evidence="1 2">
    <name type="scientific">Parastrongyloides trichosuri</name>
    <name type="common">Possum-specific nematode worm</name>
    <dbReference type="NCBI Taxonomy" id="131310"/>
    <lineage>
        <taxon>Eukaryota</taxon>
        <taxon>Metazoa</taxon>
        <taxon>Ecdysozoa</taxon>
        <taxon>Nematoda</taxon>
        <taxon>Chromadorea</taxon>
        <taxon>Rhabditida</taxon>
        <taxon>Tylenchina</taxon>
        <taxon>Panagrolaimomorpha</taxon>
        <taxon>Strongyloidoidea</taxon>
        <taxon>Strongyloididae</taxon>
        <taxon>Parastrongyloides</taxon>
    </lineage>
</organism>
<keyword evidence="1" id="KW-1185">Reference proteome</keyword>
<accession>A0A0N5A670</accession>
<dbReference type="STRING" id="131310.A0A0N5A670"/>
<dbReference type="InterPro" id="IPR045864">
    <property type="entry name" value="aa-tRNA-synth_II/BPL/LPL"/>
</dbReference>
<dbReference type="Gene3D" id="3.30.930.10">
    <property type="entry name" value="Bira Bifunctional Protein, Domain 2"/>
    <property type="match status" value="1"/>
</dbReference>
<evidence type="ECO:0000313" key="2">
    <source>
        <dbReference type="WBParaSite" id="PTRK_0001740700.1"/>
    </source>
</evidence>
<dbReference type="WBParaSite" id="PTRK_0001740700.1">
    <property type="protein sequence ID" value="PTRK_0001740700.1"/>
    <property type="gene ID" value="PTRK_0001740700"/>
</dbReference>
<reference evidence="2" key="1">
    <citation type="submission" date="2017-02" db="UniProtKB">
        <authorList>
            <consortium name="WormBaseParasite"/>
        </authorList>
    </citation>
    <scope>IDENTIFICATION</scope>
</reference>